<evidence type="ECO:0000256" key="1">
    <source>
        <dbReference type="SAM" id="SignalP"/>
    </source>
</evidence>
<comment type="caution">
    <text evidence="2">The sequence shown here is derived from an EMBL/GenBank/DDBJ whole genome shotgun (WGS) entry which is preliminary data.</text>
</comment>
<feature type="chain" id="PRO_5044889910" evidence="1">
    <location>
        <begin position="18"/>
        <end position="282"/>
    </location>
</feature>
<organism evidence="2 3">
    <name type="scientific">Loxostege sticticalis</name>
    <name type="common">Beet webworm moth</name>
    <dbReference type="NCBI Taxonomy" id="481309"/>
    <lineage>
        <taxon>Eukaryota</taxon>
        <taxon>Metazoa</taxon>
        <taxon>Ecdysozoa</taxon>
        <taxon>Arthropoda</taxon>
        <taxon>Hexapoda</taxon>
        <taxon>Insecta</taxon>
        <taxon>Pterygota</taxon>
        <taxon>Neoptera</taxon>
        <taxon>Endopterygota</taxon>
        <taxon>Lepidoptera</taxon>
        <taxon>Glossata</taxon>
        <taxon>Ditrysia</taxon>
        <taxon>Pyraloidea</taxon>
        <taxon>Crambidae</taxon>
        <taxon>Pyraustinae</taxon>
        <taxon>Loxostege</taxon>
    </lineage>
</organism>
<evidence type="ECO:0000313" key="2">
    <source>
        <dbReference type="EMBL" id="KAL0809245.1"/>
    </source>
</evidence>
<gene>
    <name evidence="2" type="ORF">ABMA28_011464</name>
</gene>
<reference evidence="2 3" key="1">
    <citation type="submission" date="2024-06" db="EMBL/GenBank/DDBJ databases">
        <title>A chromosome-level genome assembly of beet webworm, Loxostege sticticalis.</title>
        <authorList>
            <person name="Zhang Y."/>
        </authorList>
    </citation>
    <scope>NUCLEOTIDE SEQUENCE [LARGE SCALE GENOMIC DNA]</scope>
    <source>
        <strain evidence="2">AQ028</strain>
        <tissue evidence="2">Male pupae</tissue>
    </source>
</reference>
<name>A0ABD0S598_LOXSC</name>
<dbReference type="EMBL" id="JBEDNZ010000029">
    <property type="protein sequence ID" value="KAL0809245.1"/>
    <property type="molecule type" value="Genomic_DNA"/>
</dbReference>
<dbReference type="Proteomes" id="UP001549921">
    <property type="component" value="Unassembled WGS sequence"/>
</dbReference>
<feature type="signal peptide" evidence="1">
    <location>
        <begin position="1"/>
        <end position="17"/>
    </location>
</feature>
<accession>A0ABD0S598</accession>
<keyword evidence="1" id="KW-0732">Signal</keyword>
<evidence type="ECO:0000313" key="3">
    <source>
        <dbReference type="Proteomes" id="UP001549921"/>
    </source>
</evidence>
<sequence length="282" mass="29951">MKLLVVFAVAFVATASALTEHFDWDKFIAAYHDPDLDPEEFKQLLILMFGPDMGGTIDGGFGPPPEDGPAFWPPPVEPPAFLDPELEPRPVTIYPPGMEPKPAPLPTPVEPPYSPPSHEFASGEEPWAGSRPTIPEDQFRPIYPPGMEPKPVPVPPTYPPGMEPKPVPLPPIYPPGMEPKPVEIPNPEDLVVAPVSASQLPEAPIVAPGLAPSLPEAPVVAPGFLPEAPVAAPALIPSPAASPLVQITLNLAAAAQPAPAGVPEQPIIDHMVRPDIVPRPWI</sequence>
<proteinExistence type="predicted"/>
<dbReference type="AlphaFoldDB" id="A0ABD0S598"/>
<protein>
    <submittedName>
        <fullName evidence="2">Uncharacterized protein</fullName>
    </submittedName>
</protein>